<sequence length="130" mass="13517">MYVKTCAAIAAALAGATLLHATAFAGEPEPMVATAPPSDARSIAVSYADLDLTEDKSVDRLNTRVRHAARTICEVGGIKPVKMMQLSGECYDGAMDRATRDIEIAVASARSGDQLASNVGATGHIGVSRQ</sequence>
<reference evidence="2 3" key="1">
    <citation type="submission" date="2018-09" db="EMBL/GenBank/DDBJ databases">
        <authorList>
            <person name="Zhu H."/>
        </authorList>
    </citation>
    <scope>NUCLEOTIDE SEQUENCE [LARGE SCALE GENOMIC DNA]</scope>
    <source>
        <strain evidence="2 3">K2R01-6</strain>
    </source>
</reference>
<dbReference type="NCBIfam" id="TIGR04433">
    <property type="entry name" value="UrcA_uranyl"/>
    <property type="match status" value="1"/>
</dbReference>
<evidence type="ECO:0000313" key="3">
    <source>
        <dbReference type="Proteomes" id="UP000286100"/>
    </source>
</evidence>
<dbReference type="AlphaFoldDB" id="A0A418WRT9"/>
<accession>A0A418WRT9</accession>
<comment type="caution">
    <text evidence="2">The sequence shown here is derived from an EMBL/GenBank/DDBJ whole genome shotgun (WGS) entry which is preliminary data.</text>
</comment>
<dbReference type="OrthoDB" id="7475043at2"/>
<dbReference type="Proteomes" id="UP000286100">
    <property type="component" value="Unassembled WGS sequence"/>
</dbReference>
<gene>
    <name evidence="2" type="ORF">D3876_06625</name>
</gene>
<keyword evidence="3" id="KW-1185">Reference proteome</keyword>
<dbReference type="RefSeq" id="WP_119760491.1">
    <property type="nucleotide sequence ID" value="NZ_QYUM01000002.1"/>
</dbReference>
<feature type="signal peptide" evidence="1">
    <location>
        <begin position="1"/>
        <end position="25"/>
    </location>
</feature>
<organism evidence="2 3">
    <name type="scientific">Sphingomonas cavernae</name>
    <dbReference type="NCBI Taxonomy" id="2320861"/>
    <lineage>
        <taxon>Bacteria</taxon>
        <taxon>Pseudomonadati</taxon>
        <taxon>Pseudomonadota</taxon>
        <taxon>Alphaproteobacteria</taxon>
        <taxon>Sphingomonadales</taxon>
        <taxon>Sphingomonadaceae</taxon>
        <taxon>Sphingomonas</taxon>
    </lineage>
</organism>
<protein>
    <submittedName>
        <fullName evidence="2">UrcA family protein</fullName>
    </submittedName>
</protein>
<keyword evidence="1" id="KW-0732">Signal</keyword>
<feature type="chain" id="PRO_5018984981" evidence="1">
    <location>
        <begin position="26"/>
        <end position="130"/>
    </location>
</feature>
<name>A0A418WRT9_9SPHN</name>
<dbReference type="InterPro" id="IPR030972">
    <property type="entry name" value="UrcA_uranyl"/>
</dbReference>
<proteinExistence type="predicted"/>
<evidence type="ECO:0000313" key="2">
    <source>
        <dbReference type="EMBL" id="RJF93941.1"/>
    </source>
</evidence>
<dbReference type="EMBL" id="QYUM01000002">
    <property type="protein sequence ID" value="RJF93941.1"/>
    <property type="molecule type" value="Genomic_DNA"/>
</dbReference>
<evidence type="ECO:0000256" key="1">
    <source>
        <dbReference type="SAM" id="SignalP"/>
    </source>
</evidence>